<dbReference type="InterPro" id="IPR020846">
    <property type="entry name" value="MFS_dom"/>
</dbReference>
<feature type="transmembrane region" description="Helical" evidence="6">
    <location>
        <begin position="212"/>
        <end position="231"/>
    </location>
</feature>
<comment type="subcellular location">
    <subcellularLocation>
        <location evidence="1">Cell membrane</location>
        <topology evidence="1">Multi-pass membrane protein</topology>
    </subcellularLocation>
</comment>
<feature type="transmembrane region" description="Helical" evidence="6">
    <location>
        <begin position="251"/>
        <end position="276"/>
    </location>
</feature>
<feature type="transmembrane region" description="Helical" evidence="6">
    <location>
        <begin position="156"/>
        <end position="175"/>
    </location>
</feature>
<dbReference type="EMBL" id="JACHVQ010000001">
    <property type="protein sequence ID" value="MBB2890984.1"/>
    <property type="molecule type" value="Genomic_DNA"/>
</dbReference>
<organism evidence="8 9">
    <name type="scientific">Flexivirga oryzae</name>
    <dbReference type="NCBI Taxonomy" id="1794944"/>
    <lineage>
        <taxon>Bacteria</taxon>
        <taxon>Bacillati</taxon>
        <taxon>Actinomycetota</taxon>
        <taxon>Actinomycetes</taxon>
        <taxon>Micrococcales</taxon>
        <taxon>Dermacoccaceae</taxon>
        <taxon>Flexivirga</taxon>
    </lineage>
</organism>
<evidence type="ECO:0000256" key="6">
    <source>
        <dbReference type="SAM" id="Phobius"/>
    </source>
</evidence>
<feature type="transmembrane region" description="Helical" evidence="6">
    <location>
        <begin position="388"/>
        <end position="414"/>
    </location>
</feature>
<evidence type="ECO:0000256" key="2">
    <source>
        <dbReference type="ARBA" id="ARBA00022448"/>
    </source>
</evidence>
<dbReference type="PANTHER" id="PTHR42718">
    <property type="entry name" value="MAJOR FACILITATOR SUPERFAMILY MULTIDRUG TRANSPORTER MFSC"/>
    <property type="match status" value="1"/>
</dbReference>
<keyword evidence="4 6" id="KW-1133">Transmembrane helix</keyword>
<reference evidence="8 9" key="1">
    <citation type="submission" date="2020-08" db="EMBL/GenBank/DDBJ databases">
        <title>Sequencing the genomes of 1000 actinobacteria strains.</title>
        <authorList>
            <person name="Klenk H.-P."/>
        </authorList>
    </citation>
    <scope>NUCLEOTIDE SEQUENCE [LARGE SCALE GENOMIC DNA]</scope>
    <source>
        <strain evidence="8 9">DSM 105369</strain>
    </source>
</reference>
<evidence type="ECO:0000259" key="7">
    <source>
        <dbReference type="PROSITE" id="PS50850"/>
    </source>
</evidence>
<dbReference type="SUPFAM" id="SSF103473">
    <property type="entry name" value="MFS general substrate transporter"/>
    <property type="match status" value="1"/>
</dbReference>
<feature type="transmembrane region" description="Helical" evidence="6">
    <location>
        <begin position="354"/>
        <end position="376"/>
    </location>
</feature>
<evidence type="ECO:0000256" key="4">
    <source>
        <dbReference type="ARBA" id="ARBA00022989"/>
    </source>
</evidence>
<dbReference type="InterPro" id="IPR036259">
    <property type="entry name" value="MFS_trans_sf"/>
</dbReference>
<feature type="transmembrane region" description="Helical" evidence="6">
    <location>
        <begin position="40"/>
        <end position="56"/>
    </location>
</feature>
<evidence type="ECO:0000313" key="9">
    <source>
        <dbReference type="Proteomes" id="UP000559182"/>
    </source>
</evidence>
<feature type="domain" description="Major facilitator superfamily (MFS) profile" evidence="7">
    <location>
        <begin position="1"/>
        <end position="457"/>
    </location>
</feature>
<accession>A0A839N4J2</accession>
<name>A0A839N4J2_9MICO</name>
<dbReference type="Pfam" id="PF07690">
    <property type="entry name" value="MFS_1"/>
    <property type="match status" value="1"/>
</dbReference>
<dbReference type="InterPro" id="IPR011701">
    <property type="entry name" value="MFS"/>
</dbReference>
<evidence type="ECO:0000256" key="1">
    <source>
        <dbReference type="ARBA" id="ARBA00004651"/>
    </source>
</evidence>
<feature type="transmembrane region" description="Helical" evidence="6">
    <location>
        <begin position="124"/>
        <end position="144"/>
    </location>
</feature>
<evidence type="ECO:0000313" key="8">
    <source>
        <dbReference type="EMBL" id="MBB2890984.1"/>
    </source>
</evidence>
<evidence type="ECO:0000256" key="3">
    <source>
        <dbReference type="ARBA" id="ARBA00022692"/>
    </source>
</evidence>
<proteinExistence type="predicted"/>
<comment type="caution">
    <text evidence="8">The sequence shown here is derived from an EMBL/GenBank/DDBJ whole genome shotgun (WGS) entry which is preliminary data.</text>
</comment>
<dbReference type="Gene3D" id="1.20.1250.20">
    <property type="entry name" value="MFS general substrate transporter like domains"/>
    <property type="match status" value="2"/>
</dbReference>
<dbReference type="Proteomes" id="UP000559182">
    <property type="component" value="Unassembled WGS sequence"/>
</dbReference>
<keyword evidence="5 6" id="KW-0472">Membrane</keyword>
<feature type="transmembrane region" description="Helical" evidence="6">
    <location>
        <begin position="187"/>
        <end position="206"/>
    </location>
</feature>
<feature type="transmembrane region" description="Helical" evidence="6">
    <location>
        <begin position="329"/>
        <end position="348"/>
    </location>
</feature>
<gene>
    <name evidence="8" type="ORF">FHU39_000968</name>
</gene>
<feature type="transmembrane region" description="Helical" evidence="6">
    <location>
        <begin position="296"/>
        <end position="317"/>
    </location>
</feature>
<dbReference type="GO" id="GO:0022857">
    <property type="term" value="F:transmembrane transporter activity"/>
    <property type="evidence" value="ECO:0007669"/>
    <property type="project" value="InterPro"/>
</dbReference>
<protein>
    <submittedName>
        <fullName evidence="8">MFS family permease</fullName>
    </submittedName>
</protein>
<dbReference type="PROSITE" id="PS50850">
    <property type="entry name" value="MFS"/>
    <property type="match status" value="1"/>
</dbReference>
<dbReference type="RefSeq" id="WP_221185136.1">
    <property type="nucleotide sequence ID" value="NZ_JACHVQ010000001.1"/>
</dbReference>
<dbReference type="GO" id="GO:0005886">
    <property type="term" value="C:plasma membrane"/>
    <property type="evidence" value="ECO:0007669"/>
    <property type="project" value="UniProtKB-SubCell"/>
</dbReference>
<keyword evidence="2" id="KW-0813">Transport</keyword>
<feature type="transmembrane region" description="Helical" evidence="6">
    <location>
        <begin position="92"/>
        <end position="112"/>
    </location>
</feature>
<dbReference type="PANTHER" id="PTHR42718:SF9">
    <property type="entry name" value="MAJOR FACILITATOR SUPERFAMILY MULTIDRUG TRANSPORTER MFSC"/>
    <property type="match status" value="1"/>
</dbReference>
<keyword evidence="3 6" id="KW-0812">Transmembrane</keyword>
<keyword evidence="9" id="KW-1185">Reference proteome</keyword>
<dbReference type="AlphaFoldDB" id="A0A839N4J2"/>
<feature type="transmembrane region" description="Helical" evidence="6">
    <location>
        <begin position="434"/>
        <end position="450"/>
    </location>
</feature>
<sequence length="465" mass="46959">MIGIGALLVMLTNAIVFLLPPLLPTIQDQYGLTTVAETTWLYTALTLGGGVSFILLPRVADIYGDRNAAVIASALLVAGATIPAIGDSYPTLLIGSVIMGFGGAAQLLPLGFLRRNLGDSGLTIAVAVLVIATGIGIVLGMIGGGYTVEHLSLRDIFIFLAVAAVATTVIAFLAIPHAPPAEPTGRIGVLGTVWMIAWVAAILLALTQGLVWGTGALIPLALGIIGGVAWMRVERRSPAAVFDAAVLKAPFVVAASTCVGLFAAVNAAFLLLLSAFAQVAPSTLPAGKGYGLGLSALQTGLLMLPFALTFLVGSVIADGPANRGRGGPVLILGACTCISGFAFLAFAHDRVWEYLVGAAMVGLGCSIGYAAGFTLVQLAVPEAKAGMAAGVAGTAMAVGFAFGTALVTGVLSASVLPVSGSTTEVAAKSLYGDSYWVAAVLAGFIVLTVVRSRARATRRGGVAVV</sequence>
<feature type="transmembrane region" description="Helical" evidence="6">
    <location>
        <begin position="68"/>
        <end position="86"/>
    </location>
</feature>
<evidence type="ECO:0000256" key="5">
    <source>
        <dbReference type="ARBA" id="ARBA00023136"/>
    </source>
</evidence>